<dbReference type="PANTHER" id="PTHR36427">
    <property type="entry name" value="54S RIBOSOMAL PROTEIN L1, MITOCHONDRIAL"/>
    <property type="match status" value="1"/>
</dbReference>
<dbReference type="SUPFAM" id="SSF56808">
    <property type="entry name" value="Ribosomal protein L1"/>
    <property type="match status" value="1"/>
</dbReference>
<evidence type="ECO:0000256" key="3">
    <source>
        <dbReference type="ARBA" id="ARBA00023274"/>
    </source>
</evidence>
<dbReference type="PIRSF" id="PIRSF002155">
    <property type="entry name" value="Ribosomal_L1"/>
    <property type="match status" value="1"/>
</dbReference>
<keyword evidence="2" id="KW-0689">Ribosomal protein</keyword>
<dbReference type="InterPro" id="IPR016095">
    <property type="entry name" value="Ribosomal_uL1_3-a/b-sand"/>
</dbReference>
<dbReference type="CDD" id="cd00403">
    <property type="entry name" value="Ribosomal_L1"/>
    <property type="match status" value="1"/>
</dbReference>
<evidence type="ECO:0000313" key="4">
    <source>
        <dbReference type="EMBL" id="CAL1694261.1"/>
    </source>
</evidence>
<dbReference type="InterPro" id="IPR028364">
    <property type="entry name" value="Ribosomal_uL1/biogenesis"/>
</dbReference>
<accession>A0ABP1CF87</accession>
<proteinExistence type="inferred from homology"/>
<evidence type="ECO:0000256" key="2">
    <source>
        <dbReference type="ARBA" id="ARBA00022980"/>
    </source>
</evidence>
<reference evidence="5" key="1">
    <citation type="submission" date="2024-04" db="EMBL/GenBank/DDBJ databases">
        <authorList>
            <person name="Shaw F."/>
            <person name="Minotto A."/>
        </authorList>
    </citation>
    <scope>NUCLEOTIDE SEQUENCE [LARGE SCALE GENOMIC DNA]</scope>
</reference>
<organism evidence="4 5">
    <name type="scientific">Somion occarium</name>
    <dbReference type="NCBI Taxonomy" id="3059160"/>
    <lineage>
        <taxon>Eukaryota</taxon>
        <taxon>Fungi</taxon>
        <taxon>Dikarya</taxon>
        <taxon>Basidiomycota</taxon>
        <taxon>Agaricomycotina</taxon>
        <taxon>Agaricomycetes</taxon>
        <taxon>Polyporales</taxon>
        <taxon>Cerrenaceae</taxon>
        <taxon>Somion</taxon>
    </lineage>
</organism>
<keyword evidence="3" id="KW-0687">Ribonucleoprotein</keyword>
<evidence type="ECO:0000256" key="1">
    <source>
        <dbReference type="ARBA" id="ARBA00010531"/>
    </source>
</evidence>
<dbReference type="InterPro" id="IPR002143">
    <property type="entry name" value="Ribosomal_uL1"/>
</dbReference>
<comment type="similarity">
    <text evidence="1">Belongs to the universal ribosomal protein uL1 family.</text>
</comment>
<name>A0ABP1CF87_9APHY</name>
<sequence length="288" mass="31388">MSLLNVALRCGQCRGPLGIFNPLARSFHTGQILLARQTKKVATPSKKMLAAKARRKSKTKKSIYDSEKMTLADAVSVLRAVEVASPNSTYELVVKTDMKKGTAIPRGRMSLPREPKAMSKDRILVFAEGRHLEEAKKAGADIVGGPELCDGIIAGRHRATVFLCIPSLLRAITPKLGRYLGPKGLMPSERRGTVTDDVATYIRRLKGSSEWRGDKSGVIRTPIAKLHYPVDDVVKNVRYFMNVVKRATGNLQDGKEKGKKENANKPSTAITKVILSSAQGPGIQISDA</sequence>
<keyword evidence="5" id="KW-1185">Reference proteome</keyword>
<dbReference type="Proteomes" id="UP001497453">
    <property type="component" value="Chromosome 1"/>
</dbReference>
<dbReference type="Pfam" id="PF00687">
    <property type="entry name" value="Ribosomal_L1"/>
    <property type="match status" value="1"/>
</dbReference>
<dbReference type="InterPro" id="IPR023674">
    <property type="entry name" value="Ribosomal_uL1-like"/>
</dbReference>
<dbReference type="Gene3D" id="3.30.190.20">
    <property type="match status" value="1"/>
</dbReference>
<gene>
    <name evidence="4" type="ORF">GFSPODELE1_LOCUS223</name>
</gene>
<evidence type="ECO:0008006" key="6">
    <source>
        <dbReference type="Google" id="ProtNLM"/>
    </source>
</evidence>
<protein>
    <recommendedName>
        <fullName evidence="6">Ribosomal protein</fullName>
    </recommendedName>
</protein>
<dbReference type="Gene3D" id="3.40.50.790">
    <property type="match status" value="1"/>
</dbReference>
<dbReference type="PANTHER" id="PTHR36427:SF3">
    <property type="entry name" value="LARGE RIBOSOMAL SUBUNIT PROTEIN UL1M"/>
    <property type="match status" value="1"/>
</dbReference>
<evidence type="ECO:0000313" key="5">
    <source>
        <dbReference type="Proteomes" id="UP001497453"/>
    </source>
</evidence>
<dbReference type="EMBL" id="OZ037944">
    <property type="protein sequence ID" value="CAL1694261.1"/>
    <property type="molecule type" value="Genomic_DNA"/>
</dbReference>